<gene>
    <name evidence="2" type="ORF">NEISICOT_00383</name>
</gene>
<dbReference type="EMBL" id="ACKO02000002">
    <property type="protein sequence ID" value="EET45677.1"/>
    <property type="molecule type" value="Genomic_DNA"/>
</dbReference>
<keyword evidence="3" id="KW-1185">Reference proteome</keyword>
<evidence type="ECO:0000313" key="3">
    <source>
        <dbReference type="Proteomes" id="UP000005365"/>
    </source>
</evidence>
<sequence>MADHQLEPFENVELGEKQDQLQVFEKAVLEHEGRGTDEDSGSAPLPANYPYKQRMRRAAYEKENKSCKSNC</sequence>
<accession>C6M1J9</accession>
<name>C6M1J9_NEISI</name>
<comment type="caution">
    <text evidence="2">The sequence shown here is derived from an EMBL/GenBank/DDBJ whole genome shotgun (WGS) entry which is preliminary data.</text>
</comment>
<organism evidence="2 3">
    <name type="scientific">Neisseria sicca ATCC 29256</name>
    <dbReference type="NCBI Taxonomy" id="547045"/>
    <lineage>
        <taxon>Bacteria</taxon>
        <taxon>Pseudomonadati</taxon>
        <taxon>Pseudomonadota</taxon>
        <taxon>Betaproteobacteria</taxon>
        <taxon>Neisseriales</taxon>
        <taxon>Neisseriaceae</taxon>
        <taxon>Neisseria</taxon>
    </lineage>
</organism>
<reference evidence="2" key="1">
    <citation type="submission" date="2009-07" db="EMBL/GenBank/DDBJ databases">
        <authorList>
            <person name="Weinstock G."/>
            <person name="Sodergren E."/>
            <person name="Clifton S."/>
            <person name="Fulton L."/>
            <person name="Fulton B."/>
            <person name="Courtney L."/>
            <person name="Fronick C."/>
            <person name="Harrison M."/>
            <person name="Strong C."/>
            <person name="Farmer C."/>
            <person name="Delahaunty K."/>
            <person name="Markovic C."/>
            <person name="Hall O."/>
            <person name="Minx P."/>
            <person name="Tomlinson C."/>
            <person name="Mitreva M."/>
            <person name="Nelson J."/>
            <person name="Hou S."/>
            <person name="Wollam A."/>
            <person name="Pepin K.H."/>
            <person name="Johnson M."/>
            <person name="Bhonagiri V."/>
            <person name="Nash W.E."/>
            <person name="Warren W."/>
            <person name="Chinwalla A."/>
            <person name="Mardis E.R."/>
            <person name="Wilson R.K."/>
        </authorList>
    </citation>
    <scope>NUCLEOTIDE SEQUENCE [LARGE SCALE GENOMIC DNA]</scope>
    <source>
        <strain evidence="2">ATCC 29256</strain>
    </source>
</reference>
<dbReference type="AlphaFoldDB" id="C6M1J9"/>
<evidence type="ECO:0000256" key="1">
    <source>
        <dbReference type="SAM" id="MobiDB-lite"/>
    </source>
</evidence>
<dbReference type="Proteomes" id="UP000005365">
    <property type="component" value="Unassembled WGS sequence"/>
</dbReference>
<evidence type="ECO:0000313" key="2">
    <source>
        <dbReference type="EMBL" id="EET45677.1"/>
    </source>
</evidence>
<feature type="region of interest" description="Disordered" evidence="1">
    <location>
        <begin position="30"/>
        <end position="51"/>
    </location>
</feature>
<proteinExistence type="predicted"/>
<protein>
    <submittedName>
        <fullName evidence="2">Uncharacterized protein</fullName>
    </submittedName>
</protein>